<name>A0ABQ4DLU3_9CELL</name>
<sequence>MPDDPRPADDPRPDGGPAADPGVAAATPDEAELARVAVPAAVRRAPRYGAFMVAGALVGMVVGLVVVLATSGSSGVTGDDGGVLPFLGGQNGVRWVLAVALGTLGVFAGGAVALVADRRSTRRRRPAPQDGPAGT</sequence>
<dbReference type="EMBL" id="BONP01000010">
    <property type="protein sequence ID" value="GIG40313.1"/>
    <property type="molecule type" value="Genomic_DNA"/>
</dbReference>
<evidence type="ECO:0000313" key="4">
    <source>
        <dbReference type="Proteomes" id="UP000614741"/>
    </source>
</evidence>
<evidence type="ECO:0000256" key="2">
    <source>
        <dbReference type="SAM" id="Phobius"/>
    </source>
</evidence>
<organism evidence="3 4">
    <name type="scientific">Cellulomonas phragmiteti</name>
    <dbReference type="NCBI Taxonomy" id="478780"/>
    <lineage>
        <taxon>Bacteria</taxon>
        <taxon>Bacillati</taxon>
        <taxon>Actinomycetota</taxon>
        <taxon>Actinomycetes</taxon>
        <taxon>Micrococcales</taxon>
        <taxon>Cellulomonadaceae</taxon>
        <taxon>Cellulomonas</taxon>
    </lineage>
</organism>
<keyword evidence="2" id="KW-0812">Transmembrane</keyword>
<reference evidence="3 4" key="1">
    <citation type="submission" date="2021-01" db="EMBL/GenBank/DDBJ databases">
        <title>Whole genome shotgun sequence of Cellulomonas phragmiteti NBRC 110785.</title>
        <authorList>
            <person name="Komaki H."/>
            <person name="Tamura T."/>
        </authorList>
    </citation>
    <scope>NUCLEOTIDE SEQUENCE [LARGE SCALE GENOMIC DNA]</scope>
    <source>
        <strain evidence="3 4">NBRC 110785</strain>
    </source>
</reference>
<feature type="transmembrane region" description="Helical" evidence="2">
    <location>
        <begin position="50"/>
        <end position="72"/>
    </location>
</feature>
<evidence type="ECO:0000256" key="1">
    <source>
        <dbReference type="SAM" id="MobiDB-lite"/>
    </source>
</evidence>
<feature type="compositionally biased region" description="Basic and acidic residues" evidence="1">
    <location>
        <begin position="1"/>
        <end position="13"/>
    </location>
</feature>
<dbReference type="RefSeq" id="WP_203673913.1">
    <property type="nucleotide sequence ID" value="NZ_BONP01000010.1"/>
</dbReference>
<evidence type="ECO:0008006" key="5">
    <source>
        <dbReference type="Google" id="ProtNLM"/>
    </source>
</evidence>
<feature type="region of interest" description="Disordered" evidence="1">
    <location>
        <begin position="1"/>
        <end position="26"/>
    </location>
</feature>
<evidence type="ECO:0000313" key="3">
    <source>
        <dbReference type="EMBL" id="GIG40313.1"/>
    </source>
</evidence>
<protein>
    <recommendedName>
        <fullName evidence="5">Histidine kinase</fullName>
    </recommendedName>
</protein>
<comment type="caution">
    <text evidence="3">The sequence shown here is derived from an EMBL/GenBank/DDBJ whole genome shotgun (WGS) entry which is preliminary data.</text>
</comment>
<keyword evidence="2" id="KW-0472">Membrane</keyword>
<dbReference type="Proteomes" id="UP000614741">
    <property type="component" value="Unassembled WGS sequence"/>
</dbReference>
<proteinExistence type="predicted"/>
<feature type="compositionally biased region" description="Low complexity" evidence="1">
    <location>
        <begin position="15"/>
        <end position="26"/>
    </location>
</feature>
<gene>
    <name evidence="3" type="ORF">Cph01nite_20750</name>
</gene>
<keyword evidence="4" id="KW-1185">Reference proteome</keyword>
<feature type="transmembrane region" description="Helical" evidence="2">
    <location>
        <begin position="92"/>
        <end position="116"/>
    </location>
</feature>
<keyword evidence="2" id="KW-1133">Transmembrane helix</keyword>
<accession>A0ABQ4DLU3</accession>